<sequence length="1527" mass="172129">MAVDRGEIERALDELSSYEEWFRFQTLAVILAKQKWPDLIANEPHKDRGLDAYSPRILATDHEGKGLACSLTPTFEKIKGDATTFHANYPDISKYIFYTPRSISQETIQKWATKVRQELGYELIVVSREDIITSLLNPSNVGLCRSILKTPVSFDRATEGILDRVRDATRDEVRNWLSHPRLVGQPLISLKAGELDEEGKGTEEIHDLASIQDSLLNGRRIILEGPGGAGKTTTLIQLANQQIKESRLGFVIDFPAWIRSHQEILEFITRAPAFRSRSIGPGDLAALYMKDHFSFLLNGWNEISEIHSEDAVRALAELERTFPAAGIIIATRPHHIRPPLPGSFRLKLLPLNQAQRKEYLEQALADRAGEFISQIERDRALDELTRTPLILSGVTNLFNSGRSIPATQLGILSAVMQKLEDSDEHRDHLQRPPLSARVEDYLTDLAHEMTVQGHVDIPEGEACRIVSTTSQGLRDAGQIALVPEPASILHALCEHHVLERLEYQSVAFRFQHQRFQEFYSSLRLVFILGTLVADENPDRIRVFQAEYLNKPIWAEPLSMIAEGIGTGDIEFGDAVEAVTVGRCLVIWSIPVDPIFASELSRHCGSKVWREIQTPLGERLRRWYGVEDEHHKQCALAGMLATGSDDFCNIILPLLTDNDQQVRLRTYRALGEFYVSSLGADWRGLVAGWEEERRIEFLHEMTGKGGKEAVQVVESFAAVDPSQRVKVEGLRTLSWLGADESVEQILRDFDGVDFTAALRHDRIVEELPPSLHSRAIGAYQSVLSELTDVGERLRFLISIAVMGDLAVVEDLKEELGRMPSDRISDNLERLVKSASDLVRVTEPEWVSHWVAVRIANGMLWGKPWTDLITSVPSELASALLQRISAEELPHPDAQRTISVLAAINDPSFAAQVFSRLCALRARILESTREDSQVMWRIYRQLKELFRALSPELVISGISDSLSGEIVLVEFLVISERFGHIAFEESDIRSRVPNELRQELRAYLKNCVSFVSGQDDSRGQMKADLAIVLGSAGDPEDMVYLRRLIRSDIERVRRFREAWRRGDREARAAGAVMGQSGWHVRAVSELAPESADEVLLEVFNEPEYEIDAGWALTRLALRQGAEERFQHWKPDFRDVWEAREGNRQSVFDEDRRVRYANKIRTQLDVLIKQRRHAENPDSFNGRLKELVKMIAYLDGGNSASLVMEIVSLSGEWDGWTRVEALESLLQSGVVLFTDVTFEVLNPTIEHTLAQGIYNNQNSWLLKRCLCLLPFVDDPSRGIHRIGEILSQVNFPVHELRDIVTALGQSRSHDALTLLLELAGAPQGRSRVFAQEWIEAIANLGFPESKKVLVSFIEPTMTEPGIDLSNEYHIYELLASHIVALAREETGVKERIYRLCNTNLPPDKRTIISNAIAKLGTPEAILAGLNLIRDGASPPVPFDLNQAIETFLVERKPYGEAGYGYTLEPRSYNVIRGRLFEMVLNDGARRKTAFALLGEIEIWRLRYGKPSEEPRHPGIETGNPWPPLEVMEAI</sequence>
<dbReference type="EMBL" id="JACPUR010000041">
    <property type="protein sequence ID" value="MBI3129661.1"/>
    <property type="molecule type" value="Genomic_DNA"/>
</dbReference>
<dbReference type="Proteomes" id="UP000782312">
    <property type="component" value="Unassembled WGS sequence"/>
</dbReference>
<evidence type="ECO:0000313" key="2">
    <source>
        <dbReference type="EMBL" id="MBI3129661.1"/>
    </source>
</evidence>
<dbReference type="SUPFAM" id="SSF48371">
    <property type="entry name" value="ARM repeat"/>
    <property type="match status" value="1"/>
</dbReference>
<dbReference type="Gene3D" id="3.40.50.300">
    <property type="entry name" value="P-loop containing nucleotide triphosphate hydrolases"/>
    <property type="match status" value="1"/>
</dbReference>
<dbReference type="InterPro" id="IPR016024">
    <property type="entry name" value="ARM-type_fold"/>
</dbReference>
<accession>A0A932I1K4</accession>
<evidence type="ECO:0000259" key="1">
    <source>
        <dbReference type="Pfam" id="PF22726"/>
    </source>
</evidence>
<dbReference type="Pfam" id="PF22726">
    <property type="entry name" value="NCAB2"/>
    <property type="match status" value="1"/>
</dbReference>
<protein>
    <recommendedName>
        <fullName evidence="1">NACHT C-terminal Alpha/Beta 2 domain-containing protein</fullName>
    </recommendedName>
</protein>
<organism evidence="2 3">
    <name type="scientific">Tectimicrobiota bacterium</name>
    <dbReference type="NCBI Taxonomy" id="2528274"/>
    <lineage>
        <taxon>Bacteria</taxon>
        <taxon>Pseudomonadati</taxon>
        <taxon>Nitrospinota/Tectimicrobiota group</taxon>
        <taxon>Candidatus Tectimicrobiota</taxon>
    </lineage>
</organism>
<evidence type="ECO:0000313" key="3">
    <source>
        <dbReference type="Proteomes" id="UP000782312"/>
    </source>
</evidence>
<dbReference type="SUPFAM" id="SSF52540">
    <property type="entry name" value="P-loop containing nucleoside triphosphate hydrolases"/>
    <property type="match status" value="1"/>
</dbReference>
<name>A0A932I1K4_UNCTE</name>
<dbReference type="InterPro" id="IPR054732">
    <property type="entry name" value="NCAB2"/>
</dbReference>
<proteinExistence type="predicted"/>
<gene>
    <name evidence="2" type="ORF">HYZ11_18790</name>
</gene>
<comment type="caution">
    <text evidence="2">The sequence shown here is derived from an EMBL/GenBank/DDBJ whole genome shotgun (WGS) entry which is preliminary data.</text>
</comment>
<feature type="domain" description="NACHT C-terminal Alpha/Beta 2" evidence="1">
    <location>
        <begin position="1441"/>
        <end position="1519"/>
    </location>
</feature>
<reference evidence="2" key="1">
    <citation type="submission" date="2020-07" db="EMBL/GenBank/DDBJ databases">
        <title>Huge and variable diversity of episymbiotic CPR bacteria and DPANN archaea in groundwater ecosystems.</title>
        <authorList>
            <person name="He C.Y."/>
            <person name="Keren R."/>
            <person name="Whittaker M."/>
            <person name="Farag I.F."/>
            <person name="Doudna J."/>
            <person name="Cate J.H.D."/>
            <person name="Banfield J.F."/>
        </authorList>
    </citation>
    <scope>NUCLEOTIDE SEQUENCE</scope>
    <source>
        <strain evidence="2">NC_groundwater_763_Ag_S-0.2um_68_21</strain>
    </source>
</reference>
<dbReference type="InterPro" id="IPR027417">
    <property type="entry name" value="P-loop_NTPase"/>
</dbReference>